<sequence>MGIQTGGGMLLLSRETRLESILAIEAPHIASCEILLETPADLLPAPLLTYHNDLSPIESYGYLLRQQRHRPTQAHLHLPGRHDPLGNFRRIHYFTGRVQAGRDRSQSLPGFPSDGRGKAVVARGGEASGGIAAVIKKEVESMPKHWTNIVAKHWTNFEDLNPPFHEKRNSLHVEHTPASSRVKHEPSSSKLIQESSDLSLPPTLMLRIRPATSPHSHIPSTTLSISRTALVHHYNEQGCTEAGIHQWEYVYRMRSLKVARMYPNRVHTLGKIKAIRPTGRRPEAKVDLHNISRESAYRTRFEKPFSKSAVGSSKFH</sequence>
<feature type="region of interest" description="Disordered" evidence="1">
    <location>
        <begin position="172"/>
        <end position="193"/>
    </location>
</feature>
<evidence type="ECO:0000313" key="2">
    <source>
        <dbReference type="EMBL" id="PUU72749.1"/>
    </source>
</evidence>
<gene>
    <name evidence="2" type="ORF">B9Z19DRAFT_1136787</name>
</gene>
<dbReference type="AlphaFoldDB" id="A0A2T6ZBA2"/>
<dbReference type="STRING" id="42251.A0A2T6ZBA2"/>
<proteinExistence type="predicted"/>
<comment type="caution">
    <text evidence="2">The sequence shown here is derived from an EMBL/GenBank/DDBJ whole genome shotgun (WGS) entry which is preliminary data.</text>
</comment>
<evidence type="ECO:0000313" key="3">
    <source>
        <dbReference type="Proteomes" id="UP000244722"/>
    </source>
</evidence>
<dbReference type="EMBL" id="NESQ01000471">
    <property type="protein sequence ID" value="PUU72749.1"/>
    <property type="molecule type" value="Genomic_DNA"/>
</dbReference>
<evidence type="ECO:0000256" key="1">
    <source>
        <dbReference type="SAM" id="MobiDB-lite"/>
    </source>
</evidence>
<protein>
    <submittedName>
        <fullName evidence="2">Uncharacterized protein</fullName>
    </submittedName>
</protein>
<organism evidence="2 3">
    <name type="scientific">Tuber borchii</name>
    <name type="common">White truffle</name>
    <dbReference type="NCBI Taxonomy" id="42251"/>
    <lineage>
        <taxon>Eukaryota</taxon>
        <taxon>Fungi</taxon>
        <taxon>Dikarya</taxon>
        <taxon>Ascomycota</taxon>
        <taxon>Pezizomycotina</taxon>
        <taxon>Pezizomycetes</taxon>
        <taxon>Pezizales</taxon>
        <taxon>Tuberaceae</taxon>
        <taxon>Tuber</taxon>
    </lineage>
</organism>
<dbReference type="Proteomes" id="UP000244722">
    <property type="component" value="Unassembled WGS sequence"/>
</dbReference>
<keyword evidence="3" id="KW-1185">Reference proteome</keyword>
<name>A0A2T6ZBA2_TUBBO</name>
<accession>A0A2T6ZBA2</accession>
<reference evidence="2 3" key="1">
    <citation type="submission" date="2017-04" db="EMBL/GenBank/DDBJ databases">
        <title>Draft genome sequence of Tuber borchii Vittad., a whitish edible truffle.</title>
        <authorList>
            <consortium name="DOE Joint Genome Institute"/>
            <person name="Murat C."/>
            <person name="Kuo A."/>
            <person name="Barry K.W."/>
            <person name="Clum A."/>
            <person name="Dockter R.B."/>
            <person name="Fauchery L."/>
            <person name="Iotti M."/>
            <person name="Kohler A."/>
            <person name="Labutti K."/>
            <person name="Lindquist E.A."/>
            <person name="Lipzen A."/>
            <person name="Ohm R.A."/>
            <person name="Wang M."/>
            <person name="Grigoriev I.V."/>
            <person name="Zambonelli A."/>
            <person name="Martin F.M."/>
        </authorList>
    </citation>
    <scope>NUCLEOTIDE SEQUENCE [LARGE SCALE GENOMIC DNA]</scope>
    <source>
        <strain evidence="2 3">Tbo3840</strain>
    </source>
</reference>